<dbReference type="OrthoDB" id="432970at2759"/>
<dbReference type="Gene3D" id="1.25.40.10">
    <property type="entry name" value="Tetratricopeptide repeat domain"/>
    <property type="match status" value="1"/>
</dbReference>
<organism evidence="7 8">
    <name type="scientific">Jaapia argillacea MUCL 33604</name>
    <dbReference type="NCBI Taxonomy" id="933084"/>
    <lineage>
        <taxon>Eukaryota</taxon>
        <taxon>Fungi</taxon>
        <taxon>Dikarya</taxon>
        <taxon>Basidiomycota</taxon>
        <taxon>Agaricomycotina</taxon>
        <taxon>Agaricomycetes</taxon>
        <taxon>Agaricomycetidae</taxon>
        <taxon>Jaapiales</taxon>
        <taxon>Jaapiaceae</taxon>
        <taxon>Jaapia</taxon>
    </lineage>
</organism>
<accession>A0A067Q6P2</accession>
<sequence>MDAGVEAIVDRIPADWDPNVLELAQLRHNVCAGYKVEANIQQTISRALLLTRARPFARVLQDAEGGSAEDCLDLGQRLFVGYGAPKDQDTALEYWRRIVDPTHPRYLSAGVSRSSRARAHCCISRYWFDRRIVGRDEWNIVSLYRAALNADLAASLGLIFPNVLFVAKIIESSGFRRPEDNRFPQHSTKRFERLETLWAVADQRKRELEEENRRRDRKVAKAPLAYMCAAQGCGIEGTKKAALLQCAGKCPRDQKPSYCSKECQKQDWKRHKLICKPSSTAGSSETPQQDTSLTAKPELPDEFSAAHFNPAGMECRLDMPMPDGSTVNFASKTMSPAFMKEMREHAIEKLSDR</sequence>
<dbReference type="AlphaFoldDB" id="A0A067Q6P2"/>
<dbReference type="InterPro" id="IPR011990">
    <property type="entry name" value="TPR-like_helical_dom_sf"/>
</dbReference>
<dbReference type="InterPro" id="IPR002893">
    <property type="entry name" value="Znf_MYND"/>
</dbReference>
<gene>
    <name evidence="7" type="ORF">JAAARDRAFT_193688</name>
</gene>
<dbReference type="SUPFAM" id="SSF144232">
    <property type="entry name" value="HIT/MYND zinc finger-like"/>
    <property type="match status" value="1"/>
</dbReference>
<feature type="domain" description="MYND-type" evidence="6">
    <location>
        <begin position="230"/>
        <end position="275"/>
    </location>
</feature>
<evidence type="ECO:0000256" key="4">
    <source>
        <dbReference type="PROSITE-ProRule" id="PRU00134"/>
    </source>
</evidence>
<keyword evidence="8" id="KW-1185">Reference proteome</keyword>
<evidence type="ECO:0000313" key="8">
    <source>
        <dbReference type="Proteomes" id="UP000027265"/>
    </source>
</evidence>
<feature type="coiled-coil region" evidence="5">
    <location>
        <begin position="191"/>
        <end position="221"/>
    </location>
</feature>
<evidence type="ECO:0000259" key="6">
    <source>
        <dbReference type="PROSITE" id="PS50865"/>
    </source>
</evidence>
<dbReference type="Pfam" id="PF01753">
    <property type="entry name" value="zf-MYND"/>
    <property type="match status" value="1"/>
</dbReference>
<proteinExistence type="predicted"/>
<keyword evidence="2 4" id="KW-0863">Zinc-finger</keyword>
<reference evidence="8" key="1">
    <citation type="journal article" date="2014" name="Proc. Natl. Acad. Sci. U.S.A.">
        <title>Extensive sampling of basidiomycete genomes demonstrates inadequacy of the white-rot/brown-rot paradigm for wood decay fungi.</title>
        <authorList>
            <person name="Riley R."/>
            <person name="Salamov A.A."/>
            <person name="Brown D.W."/>
            <person name="Nagy L.G."/>
            <person name="Floudas D."/>
            <person name="Held B.W."/>
            <person name="Levasseur A."/>
            <person name="Lombard V."/>
            <person name="Morin E."/>
            <person name="Otillar R."/>
            <person name="Lindquist E.A."/>
            <person name="Sun H."/>
            <person name="LaButti K.M."/>
            <person name="Schmutz J."/>
            <person name="Jabbour D."/>
            <person name="Luo H."/>
            <person name="Baker S.E."/>
            <person name="Pisabarro A.G."/>
            <person name="Walton J.D."/>
            <person name="Blanchette R.A."/>
            <person name="Henrissat B."/>
            <person name="Martin F."/>
            <person name="Cullen D."/>
            <person name="Hibbett D.S."/>
            <person name="Grigoriev I.V."/>
        </authorList>
    </citation>
    <scope>NUCLEOTIDE SEQUENCE [LARGE SCALE GENOMIC DNA]</scope>
    <source>
        <strain evidence="8">MUCL 33604</strain>
    </source>
</reference>
<keyword evidence="5" id="KW-0175">Coiled coil</keyword>
<evidence type="ECO:0000313" key="7">
    <source>
        <dbReference type="EMBL" id="KDQ58271.1"/>
    </source>
</evidence>
<evidence type="ECO:0000256" key="5">
    <source>
        <dbReference type="SAM" id="Coils"/>
    </source>
</evidence>
<evidence type="ECO:0000256" key="2">
    <source>
        <dbReference type="ARBA" id="ARBA00022771"/>
    </source>
</evidence>
<evidence type="ECO:0000256" key="1">
    <source>
        <dbReference type="ARBA" id="ARBA00022723"/>
    </source>
</evidence>
<keyword evidence="1" id="KW-0479">Metal-binding</keyword>
<dbReference type="Gene3D" id="6.10.140.2220">
    <property type="match status" value="1"/>
</dbReference>
<dbReference type="InParanoid" id="A0A067Q6P2"/>
<name>A0A067Q6P2_9AGAM</name>
<keyword evidence="3" id="KW-0862">Zinc</keyword>
<dbReference type="STRING" id="933084.A0A067Q6P2"/>
<dbReference type="PROSITE" id="PS50865">
    <property type="entry name" value="ZF_MYND_2"/>
    <property type="match status" value="1"/>
</dbReference>
<protein>
    <recommendedName>
        <fullName evidence="6">MYND-type domain-containing protein</fullName>
    </recommendedName>
</protein>
<evidence type="ECO:0000256" key="3">
    <source>
        <dbReference type="ARBA" id="ARBA00022833"/>
    </source>
</evidence>
<dbReference type="EMBL" id="KL197718">
    <property type="protein sequence ID" value="KDQ58271.1"/>
    <property type="molecule type" value="Genomic_DNA"/>
</dbReference>
<dbReference type="HOGENOM" id="CLU_063703_0_0_1"/>
<dbReference type="GO" id="GO:0008270">
    <property type="term" value="F:zinc ion binding"/>
    <property type="evidence" value="ECO:0007669"/>
    <property type="project" value="UniProtKB-KW"/>
</dbReference>
<dbReference type="Proteomes" id="UP000027265">
    <property type="component" value="Unassembled WGS sequence"/>
</dbReference>